<dbReference type="EMBL" id="JAPZPY010000018">
    <property type="protein sequence ID" value="MCZ8382604.1"/>
    <property type="molecule type" value="Genomic_DNA"/>
</dbReference>
<evidence type="ECO:0000313" key="3">
    <source>
        <dbReference type="EMBL" id="MCZ8382604.1"/>
    </source>
</evidence>
<feature type="region of interest" description="Disordered" evidence="1">
    <location>
        <begin position="592"/>
        <end position="718"/>
    </location>
</feature>
<comment type="caution">
    <text evidence="3">The sequence shown here is derived from an EMBL/GenBank/DDBJ whole genome shotgun (WGS) entry which is preliminary data.</text>
</comment>
<feature type="compositionally biased region" description="Basic and acidic residues" evidence="1">
    <location>
        <begin position="684"/>
        <end position="718"/>
    </location>
</feature>
<organism evidence="3 4">
    <name type="scientific">Mycobacterium hippophais</name>
    <dbReference type="NCBI Taxonomy" id="3016340"/>
    <lineage>
        <taxon>Bacteria</taxon>
        <taxon>Bacillati</taxon>
        <taxon>Actinomycetota</taxon>
        <taxon>Actinomycetes</taxon>
        <taxon>Mycobacteriales</taxon>
        <taxon>Mycobacteriaceae</taxon>
        <taxon>Mycobacterium</taxon>
    </lineage>
</organism>
<dbReference type="RefSeq" id="WP_269897029.1">
    <property type="nucleotide sequence ID" value="NZ_JAPZPY010000018.1"/>
</dbReference>
<reference evidence="3" key="1">
    <citation type="submission" date="2022-12" db="EMBL/GenBank/DDBJ databases">
        <authorList>
            <person name="Deng Y."/>
            <person name="Zhang Y.-Q."/>
        </authorList>
    </citation>
    <scope>NUCLEOTIDE SEQUENCE</scope>
    <source>
        <strain evidence="3">CPCC 205372</strain>
    </source>
</reference>
<keyword evidence="2" id="KW-1133">Transmembrane helix</keyword>
<evidence type="ECO:0008006" key="5">
    <source>
        <dbReference type="Google" id="ProtNLM"/>
    </source>
</evidence>
<proteinExistence type="predicted"/>
<accession>A0ABT4Q180</accession>
<keyword evidence="2" id="KW-0812">Transmembrane</keyword>
<keyword evidence="4" id="KW-1185">Reference proteome</keyword>
<sequence length="718" mass="72998">MAATTKKSKHRKQSRRAKKIAVIGAATVTSAALTVGMAPPPPDTERSVTMPVSLAASPNYTQIIENSSDSLNNLLYAQANFTNALGAVLNPLAALSGGVLPSVDADVDQVEVNSLASLVQTLSLVLNAVGTVPNLGAIPGLPPNAATDLAAALNLPSDLGLGALAPLLLETAGVLAVVDGLLDVVAGNPLLSVPTLDDVIDALGLTVQTTSFTSSFLWPVLGIDGSSNVTNIFAQLDGLTGAAVVGEILDQTTLLGGAPLPPLIRDTVAALLTPLDVLETPSVTAWLPTATGNYTLPLGGSFGYLATMPTLAVGALDVLGIEVPETVVAVPLAAAGLTLPLGLASFGTVATPGVVFPTATGVSTLLGTNLQSFAMPLLGVSYTSLNTLNSTYFGTNGINYNSGQTVGLLTTPFGALPIVYSLGRVNAGTTGFGFSGPSLFGVGLLPHLQVGTAPDQQSPDGLIPAEVLNLGLDVPTQLTSVTEVLGIPSPQLAINALVNPVFNATAAPLGALITEFLNENIGSYADGSSDFALQVTNIIRQLSERIPGAEQLPADDEAAADANILQANKTAEPENKPVAAADSGIKQAVTNDAAPNLPAASGGEGGEELLDESADPQNGDEGTTAPFDKAAKDALEQTDKNFKSARSELDRIAKDGRKQINDTVKGAQKGLNDTAKKVGTGLKRAGDDVKKALGGNKKKDDKDDKKTESSDTSEKAAG</sequence>
<keyword evidence="2" id="KW-0472">Membrane</keyword>
<evidence type="ECO:0000256" key="1">
    <source>
        <dbReference type="SAM" id="MobiDB-lite"/>
    </source>
</evidence>
<gene>
    <name evidence="3" type="ORF">O6P37_27410</name>
</gene>
<dbReference type="Proteomes" id="UP001142153">
    <property type="component" value="Unassembled WGS sequence"/>
</dbReference>
<feature type="compositionally biased region" description="Basic and acidic residues" evidence="1">
    <location>
        <begin position="629"/>
        <end position="660"/>
    </location>
</feature>
<feature type="transmembrane region" description="Helical" evidence="2">
    <location>
        <begin position="20"/>
        <end position="38"/>
    </location>
</feature>
<protein>
    <recommendedName>
        <fullName evidence="5">ATPase</fullName>
    </recommendedName>
</protein>
<evidence type="ECO:0000256" key="2">
    <source>
        <dbReference type="SAM" id="Phobius"/>
    </source>
</evidence>
<name>A0ABT4Q180_9MYCO</name>
<feature type="compositionally biased region" description="Acidic residues" evidence="1">
    <location>
        <begin position="605"/>
        <end position="614"/>
    </location>
</feature>
<evidence type="ECO:0000313" key="4">
    <source>
        <dbReference type="Proteomes" id="UP001142153"/>
    </source>
</evidence>